<sequence length="66" mass="7476">MAHRLLTKLQTIFSNTFKFVTLILICYGRNPTLIYILSELAKIILEKIPAHGGFAWVQTNLARCLG</sequence>
<accession>A0A9P6QT44</accession>
<reference evidence="1" key="1">
    <citation type="journal article" date="2020" name="Fungal Divers.">
        <title>Resolving the Mortierellaceae phylogeny through synthesis of multi-gene phylogenetics and phylogenomics.</title>
        <authorList>
            <person name="Vandepol N."/>
            <person name="Liber J."/>
            <person name="Desiro A."/>
            <person name="Na H."/>
            <person name="Kennedy M."/>
            <person name="Barry K."/>
            <person name="Grigoriev I.V."/>
            <person name="Miller A.N."/>
            <person name="O'Donnell K."/>
            <person name="Stajich J.E."/>
            <person name="Bonito G."/>
        </authorList>
    </citation>
    <scope>NUCLEOTIDE SEQUENCE</scope>
    <source>
        <strain evidence="1">NVP60</strain>
    </source>
</reference>
<evidence type="ECO:0000313" key="2">
    <source>
        <dbReference type="Proteomes" id="UP000823405"/>
    </source>
</evidence>
<dbReference type="Proteomes" id="UP000823405">
    <property type="component" value="Unassembled WGS sequence"/>
</dbReference>
<organism evidence="1 2">
    <name type="scientific">Linnemannia gamsii</name>
    <dbReference type="NCBI Taxonomy" id="64522"/>
    <lineage>
        <taxon>Eukaryota</taxon>
        <taxon>Fungi</taxon>
        <taxon>Fungi incertae sedis</taxon>
        <taxon>Mucoromycota</taxon>
        <taxon>Mortierellomycotina</taxon>
        <taxon>Mortierellomycetes</taxon>
        <taxon>Mortierellales</taxon>
        <taxon>Mortierellaceae</taxon>
        <taxon>Linnemannia</taxon>
    </lineage>
</organism>
<dbReference type="EMBL" id="JAAAIN010002409">
    <property type="protein sequence ID" value="KAG0293475.1"/>
    <property type="molecule type" value="Genomic_DNA"/>
</dbReference>
<name>A0A9P6QT44_9FUNG</name>
<evidence type="ECO:0000313" key="1">
    <source>
        <dbReference type="EMBL" id="KAG0293475.1"/>
    </source>
</evidence>
<protein>
    <submittedName>
        <fullName evidence="1">Uncharacterized protein</fullName>
    </submittedName>
</protein>
<comment type="caution">
    <text evidence="1">The sequence shown here is derived from an EMBL/GenBank/DDBJ whole genome shotgun (WGS) entry which is preliminary data.</text>
</comment>
<dbReference type="AlphaFoldDB" id="A0A9P6QT44"/>
<gene>
    <name evidence="1" type="ORF">BGZ97_005329</name>
</gene>
<keyword evidence="2" id="KW-1185">Reference proteome</keyword>
<proteinExistence type="predicted"/>
<dbReference type="OrthoDB" id="2149840at2759"/>